<dbReference type="RefSeq" id="XP_066919263.1">
    <property type="nucleotide sequence ID" value="XM_067063162.1"/>
</dbReference>
<dbReference type="GeneID" id="136806573"/>
<dbReference type="GO" id="GO:0015031">
    <property type="term" value="P:protein transport"/>
    <property type="evidence" value="ECO:0007669"/>
    <property type="project" value="UniProtKB-KW"/>
</dbReference>
<name>A0A7M5X421_9CNID</name>
<evidence type="ECO:0000313" key="13">
    <source>
        <dbReference type="EnsemblMetazoa" id="CLYHEMP017661.1"/>
    </source>
</evidence>
<dbReference type="OrthoDB" id="5963663at2759"/>
<dbReference type="GO" id="GO:0006898">
    <property type="term" value="P:receptor-mediated endocytosis"/>
    <property type="evidence" value="ECO:0007669"/>
    <property type="project" value="TreeGrafter"/>
</dbReference>
<dbReference type="GO" id="GO:0016324">
    <property type="term" value="C:apical plasma membrane"/>
    <property type="evidence" value="ECO:0007669"/>
    <property type="project" value="TreeGrafter"/>
</dbReference>
<feature type="chain" id="PRO_5029583016" description="Protein amnionless" evidence="12">
    <location>
        <begin position="20"/>
        <end position="551"/>
    </location>
</feature>
<evidence type="ECO:0000256" key="7">
    <source>
        <dbReference type="ARBA" id="ARBA00022927"/>
    </source>
</evidence>
<evidence type="ECO:0000256" key="11">
    <source>
        <dbReference type="SAM" id="Phobius"/>
    </source>
</evidence>
<keyword evidence="5 11" id="KW-0812">Transmembrane</keyword>
<accession>A0A7M5X421</accession>
<keyword evidence="3" id="KW-0813">Transport</keyword>
<dbReference type="PANTHER" id="PTHR14995">
    <property type="entry name" value="AMNIONLESS"/>
    <property type="match status" value="1"/>
</dbReference>
<keyword evidence="9 11" id="KW-0472">Membrane</keyword>
<dbReference type="EnsemblMetazoa" id="CLYHEMT017661.1">
    <property type="protein sequence ID" value="CLYHEMP017661.1"/>
    <property type="gene ID" value="CLYHEMG017661"/>
</dbReference>
<feature type="transmembrane region" description="Helical" evidence="11">
    <location>
        <begin position="341"/>
        <end position="363"/>
    </location>
</feature>
<evidence type="ECO:0000256" key="10">
    <source>
        <dbReference type="SAM" id="MobiDB-lite"/>
    </source>
</evidence>
<dbReference type="PANTHER" id="PTHR14995:SF2">
    <property type="entry name" value="PROTEIN AMNIONLESS"/>
    <property type="match status" value="1"/>
</dbReference>
<proteinExistence type="predicted"/>
<evidence type="ECO:0000313" key="14">
    <source>
        <dbReference type="Proteomes" id="UP000594262"/>
    </source>
</evidence>
<keyword evidence="14" id="KW-1185">Reference proteome</keyword>
<sequence>MAIFLALLLVFSVFDHTIAIEKTWIHTTLWNDVLNWQPPHLPCADGTVHLSDGVVFISNITLPSEIILSSNSEIIFDANSEIPLGKPVNAAPDTSNPNCGKNFLPVQHSWHNPLNWKSGDERDTGIPYIERVPCHEDDVVFPEHNSFVAKMSRSVSVNSVQLRGKKLTENAELQSYLSSEDEKDNFIYENNAKLSVQSDSCPKAGCICEGYTDKTYNQMVCDSFQCPKINCPNLKVKPTGDCCAHCGCTVDFKFNSGFDLEKCQQALMNYTAHISRTEFDKVQILLSDSQQRSVTNEMVDEISRLLQQQGHPCMAKSKSVIKGICSGGKGSQSANENAGTIAMSVVIPIIALTILIIILVVVYRRHRRIASQREHKEFKNPDDIMEYPGMDQVDMRTTDFMSPYDHIVEVKSKEDGAQSFSNPSYAGNDFEDGQDENFNQSVVDINFSNFVNDPNSNEMKDANMFKTSSFGNPLYDAVIDDKKPPQNENEEEEINHHGNEAVLQNEADDENQDKEADTNVGDEANVGDGSGGLDNPLYSEVFAAFSEKDEE</sequence>
<feature type="signal peptide" evidence="12">
    <location>
        <begin position="1"/>
        <end position="19"/>
    </location>
</feature>
<evidence type="ECO:0000256" key="1">
    <source>
        <dbReference type="ARBA" id="ARBA00004251"/>
    </source>
</evidence>
<evidence type="ECO:0000256" key="12">
    <source>
        <dbReference type="SAM" id="SignalP"/>
    </source>
</evidence>
<evidence type="ECO:0000256" key="3">
    <source>
        <dbReference type="ARBA" id="ARBA00022448"/>
    </source>
</evidence>
<comment type="subcellular location">
    <subcellularLocation>
        <location evidence="1">Cell membrane</location>
        <topology evidence="1">Single-pass type I membrane protein</topology>
    </subcellularLocation>
</comment>
<dbReference type="GO" id="GO:0030139">
    <property type="term" value="C:endocytic vesicle"/>
    <property type="evidence" value="ECO:0007669"/>
    <property type="project" value="TreeGrafter"/>
</dbReference>
<keyword evidence="4" id="KW-1003">Cell membrane</keyword>
<dbReference type="InterPro" id="IPR026112">
    <property type="entry name" value="AMN"/>
</dbReference>
<evidence type="ECO:0000256" key="9">
    <source>
        <dbReference type="ARBA" id="ARBA00023136"/>
    </source>
</evidence>
<dbReference type="Pfam" id="PF14828">
    <property type="entry name" value="Amnionless"/>
    <property type="match status" value="1"/>
</dbReference>
<reference evidence="13" key="1">
    <citation type="submission" date="2021-01" db="UniProtKB">
        <authorList>
            <consortium name="EnsemblMetazoa"/>
        </authorList>
    </citation>
    <scope>IDENTIFICATION</scope>
</reference>
<evidence type="ECO:0000256" key="4">
    <source>
        <dbReference type="ARBA" id="ARBA00022475"/>
    </source>
</evidence>
<keyword evidence="8 11" id="KW-1133">Transmembrane helix</keyword>
<evidence type="ECO:0000256" key="8">
    <source>
        <dbReference type="ARBA" id="ARBA00022989"/>
    </source>
</evidence>
<keyword evidence="7" id="KW-0653">Protein transport</keyword>
<evidence type="ECO:0000256" key="2">
    <source>
        <dbReference type="ARBA" id="ARBA00021200"/>
    </source>
</evidence>
<evidence type="ECO:0000256" key="5">
    <source>
        <dbReference type="ARBA" id="ARBA00022692"/>
    </source>
</evidence>
<organism evidence="13 14">
    <name type="scientific">Clytia hemisphaerica</name>
    <dbReference type="NCBI Taxonomy" id="252671"/>
    <lineage>
        <taxon>Eukaryota</taxon>
        <taxon>Metazoa</taxon>
        <taxon>Cnidaria</taxon>
        <taxon>Hydrozoa</taxon>
        <taxon>Hydroidolina</taxon>
        <taxon>Leptothecata</taxon>
        <taxon>Obeliida</taxon>
        <taxon>Clytiidae</taxon>
        <taxon>Clytia</taxon>
    </lineage>
</organism>
<dbReference type="AlphaFoldDB" id="A0A7M5X421"/>
<feature type="region of interest" description="Disordered" evidence="10">
    <location>
        <begin position="412"/>
        <end position="435"/>
    </location>
</feature>
<dbReference type="Proteomes" id="UP000594262">
    <property type="component" value="Unplaced"/>
</dbReference>
<protein>
    <recommendedName>
        <fullName evidence="2">Protein amnionless</fullName>
    </recommendedName>
</protein>
<keyword evidence="6 12" id="KW-0732">Signal</keyword>
<feature type="region of interest" description="Disordered" evidence="10">
    <location>
        <begin position="476"/>
        <end position="551"/>
    </location>
</feature>
<evidence type="ECO:0000256" key="6">
    <source>
        <dbReference type="ARBA" id="ARBA00022729"/>
    </source>
</evidence>